<evidence type="ECO:0000313" key="18">
    <source>
        <dbReference type="EMBL" id="OUS43451.1"/>
    </source>
</evidence>
<evidence type="ECO:0000256" key="13">
    <source>
        <dbReference type="ARBA" id="ARBA00046020"/>
    </source>
</evidence>
<organism evidence="18">
    <name type="scientific">Ostreococcus tauri</name>
    <name type="common">Marine green alga</name>
    <dbReference type="NCBI Taxonomy" id="70448"/>
    <lineage>
        <taxon>Eukaryota</taxon>
        <taxon>Viridiplantae</taxon>
        <taxon>Chlorophyta</taxon>
        <taxon>Mamiellophyceae</taxon>
        <taxon>Mamiellales</taxon>
        <taxon>Bathycoccaceae</taxon>
        <taxon>Ostreococcus</taxon>
    </lineage>
</organism>
<dbReference type="GO" id="GO:0008312">
    <property type="term" value="F:7S RNA binding"/>
    <property type="evidence" value="ECO:0007669"/>
    <property type="project" value="UniProtKB-UniRule"/>
</dbReference>
<evidence type="ECO:0000256" key="8">
    <source>
        <dbReference type="ARBA" id="ARBA00022884"/>
    </source>
</evidence>
<dbReference type="Gene3D" id="1.20.120.140">
    <property type="entry name" value="Signal recognition particle SRP54, nucleotide-binding domain"/>
    <property type="match status" value="2"/>
</dbReference>
<keyword evidence="9 15" id="KW-0342">GTP-binding</keyword>
<dbReference type="InterPro" id="IPR027417">
    <property type="entry name" value="P-loop_NTPase"/>
</dbReference>
<evidence type="ECO:0000256" key="11">
    <source>
        <dbReference type="ARBA" id="ARBA00023274"/>
    </source>
</evidence>
<comment type="subcellular location">
    <subcellularLocation>
        <location evidence="2 15">Cytoplasm</location>
    </subcellularLocation>
    <subcellularLocation>
        <location evidence="1 15">Endoplasmic reticulum</location>
    </subcellularLocation>
</comment>
<comment type="subunit">
    <text evidence="12 15">Component of a signal recognition particle (SRP) complex that consists of a 7SL RNA molecule of 300 nucleotides and six protein subunits: SRP72, SRP68, SRP54, SRP19, SRP14 and SRP9.</text>
</comment>
<evidence type="ECO:0000256" key="3">
    <source>
        <dbReference type="ARBA" id="ARBA00005450"/>
    </source>
</evidence>
<dbReference type="PANTHER" id="PTHR11564:SF5">
    <property type="entry name" value="SIGNAL RECOGNITION PARTICLE SUBUNIT SRP54"/>
    <property type="match status" value="1"/>
</dbReference>
<comment type="function">
    <text evidence="13 15">Component of the signal recognition particle (SRP) complex, a ribonucleoprotein complex that mediates the cotranslational targeting of secretory and membrane proteins to the endoplasmic reticulum (ER). As part of the SRP complex, associates with the SRP receptor (SR) component SRPRA to target secretory proteins to the endoplasmic reticulum membrane. Binds to the signal sequence of presecretory proteins when they emerge from the ribosomes. Displays basal GTPase activity, and stimulates reciprocal GTPase activation of the SR subunit SRPRA. Forms a guanosine 5'-triphosphate (GTP)-dependent complex with the SR subunit SRPRA. SR compaction and GTPase mediated rearrangement of SR drive SRP-mediated cotranslational protein translocation into the ER. Requires the presence of SRP9/SRP14 and/or SRP19 to stably interact with RNA.</text>
</comment>
<dbReference type="AlphaFoldDB" id="A0A1Y5I1R9"/>
<dbReference type="CDD" id="cd17875">
    <property type="entry name" value="SRP54_G"/>
    <property type="match status" value="1"/>
</dbReference>
<gene>
    <name evidence="18" type="ORF">BE221DRAFT_175634</name>
</gene>
<name>A0A1Y5I1R9_OSTTA</name>
<dbReference type="InterPro" id="IPR000897">
    <property type="entry name" value="SRP54_GTPase_dom"/>
</dbReference>
<dbReference type="InterPro" id="IPR036225">
    <property type="entry name" value="SRP/SRP_N"/>
</dbReference>
<dbReference type="GO" id="GO:0005786">
    <property type="term" value="C:signal recognition particle, endoplasmic reticulum targeting"/>
    <property type="evidence" value="ECO:0007669"/>
    <property type="project" value="UniProtKB-UniRule"/>
</dbReference>
<evidence type="ECO:0000256" key="10">
    <source>
        <dbReference type="ARBA" id="ARBA00023135"/>
    </source>
</evidence>
<dbReference type="FunFam" id="3.40.50.300:FF:000022">
    <property type="entry name" value="Signal recognition particle 54 kDa subunit"/>
    <property type="match status" value="1"/>
</dbReference>
<protein>
    <recommendedName>
        <fullName evidence="15">Signal recognition particle 54 kDa protein</fullName>
    </recommendedName>
</protein>
<dbReference type="Pfam" id="PF02978">
    <property type="entry name" value="SRP_SPB"/>
    <property type="match status" value="1"/>
</dbReference>
<proteinExistence type="inferred from homology"/>
<dbReference type="GO" id="GO:0003924">
    <property type="term" value="F:GTPase activity"/>
    <property type="evidence" value="ECO:0007669"/>
    <property type="project" value="UniProtKB-UniRule"/>
</dbReference>
<dbReference type="Proteomes" id="UP000195557">
    <property type="component" value="Unassembled WGS sequence"/>
</dbReference>
<evidence type="ECO:0000256" key="9">
    <source>
        <dbReference type="ARBA" id="ARBA00023134"/>
    </source>
</evidence>
<evidence type="ECO:0000256" key="5">
    <source>
        <dbReference type="ARBA" id="ARBA00022741"/>
    </source>
</evidence>
<comment type="catalytic activity">
    <reaction evidence="14">
        <text>GTP + H2O = GDP + phosphate + H(+)</text>
        <dbReference type="Rhea" id="RHEA:19669"/>
        <dbReference type="ChEBI" id="CHEBI:15377"/>
        <dbReference type="ChEBI" id="CHEBI:15378"/>
        <dbReference type="ChEBI" id="CHEBI:37565"/>
        <dbReference type="ChEBI" id="CHEBI:43474"/>
        <dbReference type="ChEBI" id="CHEBI:58189"/>
        <dbReference type="EC" id="3.6.5.4"/>
    </reaction>
    <physiologicalReaction direction="left-to-right" evidence="14">
        <dbReference type="Rhea" id="RHEA:19670"/>
    </physiologicalReaction>
</comment>
<dbReference type="PROSITE" id="PS00300">
    <property type="entry name" value="SRP54"/>
    <property type="match status" value="1"/>
</dbReference>
<keyword evidence="10 15" id="KW-0733">Signal recognition particle</keyword>
<dbReference type="Gene3D" id="3.40.50.300">
    <property type="entry name" value="P-loop containing nucleotide triphosphate hydrolases"/>
    <property type="match status" value="1"/>
</dbReference>
<dbReference type="eggNOG" id="KOG0780">
    <property type="taxonomic scope" value="Eukaryota"/>
</dbReference>
<dbReference type="SMART" id="SM00382">
    <property type="entry name" value="AAA"/>
    <property type="match status" value="1"/>
</dbReference>
<dbReference type="InterPro" id="IPR004125">
    <property type="entry name" value="Signal_recog_particle_SRP54_M"/>
</dbReference>
<evidence type="ECO:0000256" key="14">
    <source>
        <dbReference type="ARBA" id="ARBA00048157"/>
    </source>
</evidence>
<dbReference type="InterPro" id="IPR042101">
    <property type="entry name" value="SRP54_N_sf"/>
</dbReference>
<dbReference type="EMBL" id="KZ155832">
    <property type="protein sequence ID" value="OUS43451.1"/>
    <property type="molecule type" value="Genomic_DNA"/>
</dbReference>
<dbReference type="InterPro" id="IPR013822">
    <property type="entry name" value="Signal_recog_particl_SRP54_hlx"/>
</dbReference>
<dbReference type="InterPro" id="IPR022941">
    <property type="entry name" value="SRP54"/>
</dbReference>
<comment type="similarity">
    <text evidence="3 15">Belongs to the GTP-binding SRP family. SRP54 subfamily.</text>
</comment>
<comment type="domain">
    <text evidence="15">The NG domain, also named G domain, is a special guanosine triphosphatase (GTPase) domain, which binds GTP and forms a guanosine 5'-triphosphate (GTP)-dependent complex with a homologous NG domain in the SRP receptor subunit SRPRA. The two NG domains undergo cooperative rearrangements upon their assembly, which culminate in the reciprocal activation of the GTPase activity of one another. SRP receptor compaction upon binding with cargo-loaded SRP and GTPase rearrangement drive SRP-mediated cotranslational protein translocation into the ER.</text>
</comment>
<dbReference type="PANTHER" id="PTHR11564">
    <property type="entry name" value="SIGNAL RECOGNITION PARTICLE 54K PROTEIN SRP54"/>
    <property type="match status" value="1"/>
</dbReference>
<dbReference type="SUPFAM" id="SSF52540">
    <property type="entry name" value="P-loop containing nucleoside triphosphate hydrolases"/>
    <property type="match status" value="1"/>
</dbReference>
<dbReference type="NCBIfam" id="TIGR01425">
    <property type="entry name" value="SRP54_euk"/>
    <property type="match status" value="1"/>
</dbReference>
<dbReference type="InterPro" id="IPR036891">
    <property type="entry name" value="Signal_recog_part_SRP54_M_sf"/>
</dbReference>
<dbReference type="SMART" id="SM00962">
    <property type="entry name" value="SRP54"/>
    <property type="match status" value="1"/>
</dbReference>
<evidence type="ECO:0000259" key="17">
    <source>
        <dbReference type="PROSITE" id="PS00300"/>
    </source>
</evidence>
<keyword evidence="6" id="KW-0378">Hydrolase</keyword>
<dbReference type="Gene3D" id="1.10.260.30">
    <property type="entry name" value="Signal recognition particle, SRP54 subunit, M-domain"/>
    <property type="match status" value="1"/>
</dbReference>
<evidence type="ECO:0000256" key="7">
    <source>
        <dbReference type="ARBA" id="ARBA00022824"/>
    </source>
</evidence>
<keyword evidence="11 15" id="KW-0687">Ribonucleoprotein</keyword>
<dbReference type="Pfam" id="PF02881">
    <property type="entry name" value="SRP54_N"/>
    <property type="match status" value="1"/>
</dbReference>
<feature type="domain" description="SRP54-type proteins GTP-binding" evidence="17">
    <location>
        <begin position="303"/>
        <end position="316"/>
    </location>
</feature>
<evidence type="ECO:0000256" key="2">
    <source>
        <dbReference type="ARBA" id="ARBA00004496"/>
    </source>
</evidence>
<feature type="region of interest" description="Disordered" evidence="16">
    <location>
        <begin position="90"/>
        <end position="130"/>
    </location>
</feature>
<keyword evidence="8 15" id="KW-0694">RNA-binding</keyword>
<sequence length="534" mass="57886">MVLNDLGNTITSALRRLQTRVVIDDDAVDGALKEICNALLSADVAVGLVVRLKKNVMRAVETERASDAGGTRTRRTLERAVFKELANLLNGGGREDDQETPVSGPGGGGRGKRGREGGRRGEGNAPRWAPKKGKRNVVMFVGLQGAGKTTTCTKFAHYYARKGFKAALVCADTFRAGAFDQLKQNATKAKIPFYGSYTESDPAKIAEAGVRRFEEEKMDLIIVDTSGRHRQEEALFEEMREIANVTDPTMTIFVMDSSIGQSAADQANAFASTVDVGGVIMTKLDGHAKGGGAISAVSETKAPILFIGTGEHIGEMEPFDANSFVSKLLGMGDMKGLVEKMTEIVPEESAERLADAIGSGTFTMRLLYEQFQNLQNMGPISSFMSMVPGMADMMPKGSEQEGTKRMKSMMVLMDSMTDAELDAPNPKIFDAKRMERVARGAGRSPHEMITLLEEHKRLGKMMGKMKGMKFPSGNARGRGNPQQMQQQMAQMANALPPDMLRMMGGAGGLQNMMKQFDGMDPSRLQSMMKGMGGM</sequence>
<evidence type="ECO:0000256" key="1">
    <source>
        <dbReference type="ARBA" id="ARBA00004240"/>
    </source>
</evidence>
<dbReference type="SUPFAM" id="SSF47446">
    <property type="entry name" value="Signal peptide-binding domain"/>
    <property type="match status" value="1"/>
</dbReference>
<keyword evidence="4 15" id="KW-0963">Cytoplasm</keyword>
<evidence type="ECO:0000256" key="4">
    <source>
        <dbReference type="ARBA" id="ARBA00022490"/>
    </source>
</evidence>
<dbReference type="GO" id="GO:0005525">
    <property type="term" value="F:GTP binding"/>
    <property type="evidence" value="ECO:0007669"/>
    <property type="project" value="UniProtKB-UniRule"/>
</dbReference>
<dbReference type="HAMAP" id="MF_00306">
    <property type="entry name" value="SRP54"/>
    <property type="match status" value="1"/>
</dbReference>
<dbReference type="GO" id="GO:0006616">
    <property type="term" value="P:SRP-dependent cotranslational protein targeting to membrane, translocation"/>
    <property type="evidence" value="ECO:0007669"/>
    <property type="project" value="TreeGrafter"/>
</dbReference>
<keyword evidence="7 15" id="KW-0256">Endoplasmic reticulum</keyword>
<reference evidence="18" key="1">
    <citation type="submission" date="2017-04" db="EMBL/GenBank/DDBJ databases">
        <title>Population genomics of picophytoplankton unveils novel chromosome hypervariability.</title>
        <authorList>
            <consortium name="DOE Joint Genome Institute"/>
            <person name="Blanc-Mathieu R."/>
            <person name="Krasovec M."/>
            <person name="Hebrard M."/>
            <person name="Yau S."/>
            <person name="Desgranges E."/>
            <person name="Martin J."/>
            <person name="Schackwitz W."/>
            <person name="Kuo A."/>
            <person name="Salin G."/>
            <person name="Donnadieu C."/>
            <person name="Desdevises Y."/>
            <person name="Sanchez-Ferandin S."/>
            <person name="Moreau H."/>
            <person name="Rivals E."/>
            <person name="Grigoriev I.V."/>
            <person name="Grimsley N."/>
            <person name="Eyre-Walker A."/>
            <person name="Piganeau G."/>
        </authorList>
    </citation>
    <scope>NUCLEOTIDE SEQUENCE [LARGE SCALE GENOMIC DNA]</scope>
    <source>
        <strain evidence="18">RCC 1115</strain>
    </source>
</reference>
<comment type="domain">
    <text evidence="15">The M domain binds the 7SL RNA in presence of SRP19 and binds the signal sequence of presecretory proteins.</text>
</comment>
<accession>A0A1Y5I1R9</accession>
<dbReference type="GO" id="GO:0005783">
    <property type="term" value="C:endoplasmic reticulum"/>
    <property type="evidence" value="ECO:0007669"/>
    <property type="project" value="UniProtKB-SubCell"/>
</dbReference>
<evidence type="ECO:0000256" key="6">
    <source>
        <dbReference type="ARBA" id="ARBA00022801"/>
    </source>
</evidence>
<evidence type="ECO:0000256" key="15">
    <source>
        <dbReference type="RuleBase" id="RU364034"/>
    </source>
</evidence>
<dbReference type="SUPFAM" id="SSF47364">
    <property type="entry name" value="Domain of the SRP/SRP receptor G-proteins"/>
    <property type="match status" value="1"/>
</dbReference>
<dbReference type="GO" id="GO:0030942">
    <property type="term" value="F:endoplasmic reticulum signal peptide binding"/>
    <property type="evidence" value="ECO:0007669"/>
    <property type="project" value="TreeGrafter"/>
</dbReference>
<dbReference type="InterPro" id="IPR006325">
    <property type="entry name" value="SRP54_euk"/>
</dbReference>
<dbReference type="InterPro" id="IPR003593">
    <property type="entry name" value="AAA+_ATPase"/>
</dbReference>
<dbReference type="Pfam" id="PF00448">
    <property type="entry name" value="SRP54"/>
    <property type="match status" value="1"/>
</dbReference>
<evidence type="ECO:0000256" key="16">
    <source>
        <dbReference type="SAM" id="MobiDB-lite"/>
    </source>
</evidence>
<evidence type="ECO:0000256" key="12">
    <source>
        <dbReference type="ARBA" id="ARBA00034796"/>
    </source>
</evidence>
<dbReference type="GO" id="GO:0005829">
    <property type="term" value="C:cytosol"/>
    <property type="evidence" value="ECO:0007669"/>
    <property type="project" value="TreeGrafter"/>
</dbReference>
<dbReference type="SMART" id="SM00963">
    <property type="entry name" value="SRP54_N"/>
    <property type="match status" value="1"/>
</dbReference>
<keyword evidence="5 15" id="KW-0547">Nucleotide-binding</keyword>